<keyword evidence="8" id="KW-0926">Vacuole</keyword>
<comment type="caution">
    <text evidence="10">The sequence shown here is derived from an EMBL/GenBank/DDBJ whole genome shotgun (WGS) entry which is preliminary data.</text>
</comment>
<evidence type="ECO:0000256" key="8">
    <source>
        <dbReference type="RuleBase" id="RU361113"/>
    </source>
</evidence>
<feature type="transmembrane region" description="Helical" evidence="8">
    <location>
        <begin position="9"/>
        <end position="30"/>
    </location>
</feature>
<dbReference type="Proteomes" id="UP000320762">
    <property type="component" value="Unassembled WGS sequence"/>
</dbReference>
<dbReference type="Pfam" id="PF02487">
    <property type="entry name" value="CLN3"/>
    <property type="match status" value="2"/>
</dbReference>
<feature type="transmembrane region" description="Helical" evidence="8">
    <location>
        <begin position="362"/>
        <end position="386"/>
    </location>
</feature>
<evidence type="ECO:0000256" key="3">
    <source>
        <dbReference type="ARBA" id="ARBA00022448"/>
    </source>
</evidence>
<proteinExistence type="inferred from homology"/>
<dbReference type="PANTHER" id="PTHR10981:SF0">
    <property type="entry name" value="BATTENIN"/>
    <property type="match status" value="1"/>
</dbReference>
<evidence type="ECO:0000256" key="5">
    <source>
        <dbReference type="ARBA" id="ARBA00022970"/>
    </source>
</evidence>
<dbReference type="PANTHER" id="PTHR10981">
    <property type="entry name" value="BATTENIN"/>
    <property type="match status" value="1"/>
</dbReference>
<dbReference type="InterPro" id="IPR036259">
    <property type="entry name" value="MFS_trans_sf"/>
</dbReference>
<dbReference type="GO" id="GO:0012505">
    <property type="term" value="C:endomembrane system"/>
    <property type="evidence" value="ECO:0007669"/>
    <property type="project" value="UniProtKB-SubCell"/>
</dbReference>
<name>A0A550CSB4_9AGAR</name>
<dbReference type="GO" id="GO:0005774">
    <property type="term" value="C:vacuolar membrane"/>
    <property type="evidence" value="ECO:0007669"/>
    <property type="project" value="UniProtKB-SubCell"/>
</dbReference>
<evidence type="ECO:0000313" key="11">
    <source>
        <dbReference type="Proteomes" id="UP000320762"/>
    </source>
</evidence>
<feature type="transmembrane region" description="Helical" evidence="8">
    <location>
        <begin position="50"/>
        <end position="70"/>
    </location>
</feature>
<feature type="transmembrane region" description="Helical" evidence="8">
    <location>
        <begin position="295"/>
        <end position="316"/>
    </location>
</feature>
<feature type="transmembrane region" description="Helical" evidence="8">
    <location>
        <begin position="169"/>
        <end position="191"/>
    </location>
</feature>
<dbReference type="InterPro" id="IPR003492">
    <property type="entry name" value="Battenin_disease_Cln3"/>
</dbReference>
<dbReference type="STRING" id="97359.A0A550CSB4"/>
<dbReference type="OrthoDB" id="5965864at2759"/>
<evidence type="ECO:0000256" key="4">
    <source>
        <dbReference type="ARBA" id="ARBA00022692"/>
    </source>
</evidence>
<gene>
    <name evidence="10" type="ORF">BD626DRAFT_479527</name>
</gene>
<dbReference type="GO" id="GO:0006865">
    <property type="term" value="P:amino acid transport"/>
    <property type="evidence" value="ECO:0007669"/>
    <property type="project" value="UniProtKB-KW"/>
</dbReference>
<keyword evidence="5" id="KW-0029">Amino-acid transport</keyword>
<feature type="compositionally biased region" description="Acidic residues" evidence="9">
    <location>
        <begin position="417"/>
        <end position="426"/>
    </location>
</feature>
<keyword evidence="7 8" id="KW-0472">Membrane</keyword>
<evidence type="ECO:0000256" key="2">
    <source>
        <dbReference type="ARBA" id="ARBA00007467"/>
    </source>
</evidence>
<feature type="transmembrane region" description="Helical" evidence="8">
    <location>
        <begin position="82"/>
        <end position="102"/>
    </location>
</feature>
<feature type="transmembrane region" description="Helical" evidence="8">
    <location>
        <begin position="323"/>
        <end position="342"/>
    </location>
</feature>
<keyword evidence="4 8" id="KW-0812">Transmembrane</keyword>
<evidence type="ECO:0000256" key="1">
    <source>
        <dbReference type="ARBA" id="ARBA00004127"/>
    </source>
</evidence>
<feature type="transmembrane region" description="Helical" evidence="8">
    <location>
        <begin position="244"/>
        <end position="262"/>
    </location>
</feature>
<feature type="region of interest" description="Disordered" evidence="9">
    <location>
        <begin position="411"/>
        <end position="436"/>
    </location>
</feature>
<feature type="transmembrane region" description="Helical" evidence="8">
    <location>
        <begin position="471"/>
        <end position="492"/>
    </location>
</feature>
<evidence type="ECO:0000256" key="7">
    <source>
        <dbReference type="ARBA" id="ARBA00023136"/>
    </source>
</evidence>
<dbReference type="SUPFAM" id="SSF103473">
    <property type="entry name" value="MFS general substrate transporter"/>
    <property type="match status" value="1"/>
</dbReference>
<sequence length="509" mass="54653">MASLLRHTLAFFVFGLINNVLYVIILSAALDLLTVTPDDPSLALAAADDAPPPAGIIAFCNIFPALVAKLAWPYLLPPPVRYARRVVACCAISACGMLSIAFSGGLAMRLAGIGMASFSCGLGELTFLQLSTTYPDKEVMARCVGAFSSGTGFAGLFGAFLWWSVRGLGVRTGVGGSSVLPLLMLLCYFMILPSSLDNVGSTPNEYTPIATDDDAPPRRFGMNRRSTSEVSLTLKDKYQLVRPLLARYMIPLFLVYFFEYTINQGVSPTLSYPPPSIVEHPILGRLFRSRGDFYVVWQMTYQTTVFFSRSSLLLSIPALPERLLPLPATVQGVLLAVLVYISVNTGSVGLDVMSSGGDAVGIIYLILALIALEGICGGSSYVNTFYRINQESDRLIEAANLQNREVDAGPIALPEDSNAEDSESDDGAPPSPTMTLDSATRAWRDDLDSHPTASSASSLVDQRLRAAQREFLIGSLGFSDSVGILLASIISVPVEVALCKWREGGCVRA</sequence>
<dbReference type="PRINTS" id="PR01315">
    <property type="entry name" value="BATTENIN"/>
</dbReference>
<organism evidence="10 11">
    <name type="scientific">Schizophyllum amplum</name>
    <dbReference type="NCBI Taxonomy" id="97359"/>
    <lineage>
        <taxon>Eukaryota</taxon>
        <taxon>Fungi</taxon>
        <taxon>Dikarya</taxon>
        <taxon>Basidiomycota</taxon>
        <taxon>Agaricomycotina</taxon>
        <taxon>Agaricomycetes</taxon>
        <taxon>Agaricomycetidae</taxon>
        <taxon>Agaricales</taxon>
        <taxon>Schizophyllaceae</taxon>
        <taxon>Schizophyllum</taxon>
    </lineage>
</organism>
<dbReference type="AlphaFoldDB" id="A0A550CSB4"/>
<feature type="transmembrane region" description="Helical" evidence="8">
    <location>
        <begin position="108"/>
        <end position="127"/>
    </location>
</feature>
<reference evidence="10 11" key="1">
    <citation type="journal article" date="2019" name="New Phytol.">
        <title>Comparative genomics reveals unique wood-decay strategies and fruiting body development in the Schizophyllaceae.</title>
        <authorList>
            <person name="Almasi E."/>
            <person name="Sahu N."/>
            <person name="Krizsan K."/>
            <person name="Balint B."/>
            <person name="Kovacs G.M."/>
            <person name="Kiss B."/>
            <person name="Cseklye J."/>
            <person name="Drula E."/>
            <person name="Henrissat B."/>
            <person name="Nagy I."/>
            <person name="Chovatia M."/>
            <person name="Adam C."/>
            <person name="LaButti K."/>
            <person name="Lipzen A."/>
            <person name="Riley R."/>
            <person name="Grigoriev I.V."/>
            <person name="Nagy L.G."/>
        </authorList>
    </citation>
    <scope>NUCLEOTIDE SEQUENCE [LARGE SCALE GENOMIC DNA]</scope>
    <source>
        <strain evidence="10 11">NL-1724</strain>
    </source>
</reference>
<evidence type="ECO:0000256" key="6">
    <source>
        <dbReference type="ARBA" id="ARBA00022989"/>
    </source>
</evidence>
<dbReference type="GO" id="GO:0051453">
    <property type="term" value="P:regulation of intracellular pH"/>
    <property type="evidence" value="ECO:0007669"/>
    <property type="project" value="TreeGrafter"/>
</dbReference>
<comment type="similarity">
    <text evidence="2 8">Belongs to the battenin family.</text>
</comment>
<protein>
    <recommendedName>
        <fullName evidence="8">Protein BTN</fullName>
    </recommendedName>
</protein>
<evidence type="ECO:0000313" key="10">
    <source>
        <dbReference type="EMBL" id="TRM67685.1"/>
    </source>
</evidence>
<dbReference type="EMBL" id="VDMD01000002">
    <property type="protein sequence ID" value="TRM67685.1"/>
    <property type="molecule type" value="Genomic_DNA"/>
</dbReference>
<accession>A0A550CSB4</accession>
<keyword evidence="6 8" id="KW-1133">Transmembrane helix</keyword>
<keyword evidence="11" id="KW-1185">Reference proteome</keyword>
<comment type="subcellular location">
    <subcellularLocation>
        <location evidence="1">Endomembrane system</location>
        <topology evidence="1">Multi-pass membrane protein</topology>
    </subcellularLocation>
    <subcellularLocation>
        <location evidence="8">Vacuole membrane</location>
        <topology evidence="8">Multi-pass membrane protein</topology>
    </subcellularLocation>
</comment>
<keyword evidence="3" id="KW-0813">Transport</keyword>
<evidence type="ECO:0000256" key="9">
    <source>
        <dbReference type="SAM" id="MobiDB-lite"/>
    </source>
</evidence>
<feature type="transmembrane region" description="Helical" evidence="8">
    <location>
        <begin position="139"/>
        <end position="163"/>
    </location>
</feature>